<dbReference type="InterPro" id="IPR029044">
    <property type="entry name" value="Nucleotide-diphossugar_trans"/>
</dbReference>
<evidence type="ECO:0000313" key="3">
    <source>
        <dbReference type="EMBL" id="RMC99280.1"/>
    </source>
</evidence>
<dbReference type="AlphaFoldDB" id="A0A454JJR8"/>
<dbReference type="EMBL" id="RFAR01000026">
    <property type="protein sequence ID" value="RMC99280.1"/>
    <property type="molecule type" value="Genomic_DNA"/>
</dbReference>
<dbReference type="InterPro" id="IPR001173">
    <property type="entry name" value="Glyco_trans_2-like"/>
</dbReference>
<dbReference type="Proteomes" id="UP000274139">
    <property type="component" value="Unassembled WGS sequence"/>
</dbReference>
<name>A0A454JJR8_9NEIS</name>
<keyword evidence="1" id="KW-0812">Transmembrane</keyword>
<dbReference type="RefSeq" id="WP_103524231.1">
    <property type="nucleotide sequence ID" value="NZ_JAIZDC010000003.1"/>
</dbReference>
<keyword evidence="3" id="KW-0808">Transferase</keyword>
<feature type="domain" description="Glycosyltransferase 2-like" evidence="2">
    <location>
        <begin position="6"/>
        <end position="119"/>
    </location>
</feature>
<reference evidence="3 4" key="1">
    <citation type="submission" date="2018-10" db="EMBL/GenBank/DDBJ databases">
        <title>Draft genome sequence of Aquitalea MWU14-2217 isolated from a wild cranberry bog in Provincetown, Massachusetts.</title>
        <authorList>
            <person name="Ebadzadsahrai G."/>
            <person name="Soby S."/>
        </authorList>
    </citation>
    <scope>NUCLEOTIDE SEQUENCE [LARGE SCALE GENOMIC DNA]</scope>
    <source>
        <strain evidence="3 4">MWU14-2217</strain>
    </source>
</reference>
<keyword evidence="1" id="KW-1133">Transmembrane helix</keyword>
<feature type="transmembrane region" description="Helical" evidence="1">
    <location>
        <begin position="288"/>
        <end position="310"/>
    </location>
</feature>
<dbReference type="OrthoDB" id="9815829at2"/>
<keyword evidence="1" id="KW-0472">Membrane</keyword>
<evidence type="ECO:0000313" key="4">
    <source>
        <dbReference type="Proteomes" id="UP000274139"/>
    </source>
</evidence>
<dbReference type="Gene3D" id="3.90.550.10">
    <property type="entry name" value="Spore Coat Polysaccharide Biosynthesis Protein SpsA, Chain A"/>
    <property type="match status" value="1"/>
</dbReference>
<keyword evidence="4" id="KW-1185">Reference proteome</keyword>
<evidence type="ECO:0000256" key="1">
    <source>
        <dbReference type="SAM" id="Phobius"/>
    </source>
</evidence>
<sequence length="329" mass="38031">MSPKLSIAIPTYNRSQFLQGALDRLFASDAILDAQIEIVISDNASTDNTEDIIHSASEKYGKEIHYFRNEKNLGIDGNIHQVVNRSNGEYVWMLSDDDVIADNAIDYVLNKINQQNFCFHFLNAKPLNLEGKTSKVIDTDQDIITTDNNIFIEKIWVWATFISSFLFKREHWINIHNREDYIGTDIYLTYTLYALLANNPSEKKIIGSTPIILIRSQYTGSYRIFYAFGYQWFKLLTETAVQMGFDRSCLKRIARKSILRDLIFRVYSAKLNSTASLSIENIRNLTRYTYAIPIAWLTLYPILIFPISIIKFTKRIFGKIGIKPSSHFK</sequence>
<comment type="caution">
    <text evidence="3">The sequence shown here is derived from an EMBL/GenBank/DDBJ whole genome shotgun (WGS) entry which is preliminary data.</text>
</comment>
<evidence type="ECO:0000259" key="2">
    <source>
        <dbReference type="Pfam" id="PF00535"/>
    </source>
</evidence>
<dbReference type="PANTHER" id="PTHR22916:SF3">
    <property type="entry name" value="UDP-GLCNAC:BETAGAL BETA-1,3-N-ACETYLGLUCOSAMINYLTRANSFERASE-LIKE PROTEIN 1"/>
    <property type="match status" value="1"/>
</dbReference>
<protein>
    <submittedName>
        <fullName evidence="3">Glycosyltransferase family 2 protein</fullName>
    </submittedName>
</protein>
<proteinExistence type="predicted"/>
<dbReference type="Pfam" id="PF00535">
    <property type="entry name" value="Glycos_transf_2"/>
    <property type="match status" value="1"/>
</dbReference>
<dbReference type="PANTHER" id="PTHR22916">
    <property type="entry name" value="GLYCOSYLTRANSFERASE"/>
    <property type="match status" value="1"/>
</dbReference>
<organism evidence="3 4">
    <name type="scientific">Aquitalea palustris</name>
    <dbReference type="NCBI Taxonomy" id="2480983"/>
    <lineage>
        <taxon>Bacteria</taxon>
        <taxon>Pseudomonadati</taxon>
        <taxon>Pseudomonadota</taxon>
        <taxon>Betaproteobacteria</taxon>
        <taxon>Neisseriales</taxon>
        <taxon>Chromobacteriaceae</taxon>
        <taxon>Aquitalea</taxon>
    </lineage>
</organism>
<gene>
    <name evidence="3" type="ORF">EAY64_07880</name>
</gene>
<dbReference type="GO" id="GO:0016758">
    <property type="term" value="F:hexosyltransferase activity"/>
    <property type="evidence" value="ECO:0007669"/>
    <property type="project" value="UniProtKB-ARBA"/>
</dbReference>
<accession>A0A454JJR8</accession>
<dbReference type="CDD" id="cd00761">
    <property type="entry name" value="Glyco_tranf_GTA_type"/>
    <property type="match status" value="1"/>
</dbReference>
<dbReference type="SUPFAM" id="SSF53448">
    <property type="entry name" value="Nucleotide-diphospho-sugar transferases"/>
    <property type="match status" value="1"/>
</dbReference>